<dbReference type="PANTHER" id="PTHR48407">
    <property type="entry name" value="CRANIOFACIAL DEVELOPMENT PROTEIN 1"/>
    <property type="match status" value="1"/>
</dbReference>
<sequence>MSTQQAHDSDSEDEEYVPPAEADSSESDDEPDSKRQRTSSPPPREQDEAEKKKSRDALWSSFQASLSATSSKPLAESVKETVKIEKRYKFAGETVVEVVEVPADSADAKKWPLWHAPLTDEAPPEANTSILPGTPEMSAAPSEPSTSIKPPAKRPGPRKSKVSLAAIPTASSQKAKKLSTLEKSAMDWRAHVQGSEGSGLKDELETNRRGGGYLDKVEFLNRVDERRDHVLEASKGSKRRRPL</sequence>
<organism evidence="5 6">
    <name type="scientific">Tricholomella constricta</name>
    <dbReference type="NCBI Taxonomy" id="117010"/>
    <lineage>
        <taxon>Eukaryota</taxon>
        <taxon>Fungi</taxon>
        <taxon>Dikarya</taxon>
        <taxon>Basidiomycota</taxon>
        <taxon>Agaricomycotina</taxon>
        <taxon>Agaricomycetes</taxon>
        <taxon>Agaricomycetidae</taxon>
        <taxon>Agaricales</taxon>
        <taxon>Tricholomatineae</taxon>
        <taxon>Lyophyllaceae</taxon>
        <taxon>Tricholomella</taxon>
    </lineage>
</organism>
<evidence type="ECO:0000256" key="2">
    <source>
        <dbReference type="ARBA" id="ARBA00019138"/>
    </source>
</evidence>
<accession>A0A8H5HGS8</accession>
<gene>
    <name evidence="5" type="ORF">D9615_004974</name>
</gene>
<keyword evidence="6" id="KW-1185">Reference proteome</keyword>
<protein>
    <recommendedName>
        <fullName evidence="2">SWR1-complex protein 5</fullName>
    </recommendedName>
</protein>
<proteinExistence type="inferred from homology"/>
<comment type="similarity">
    <text evidence="1">Belongs to the SWC5 family.</text>
</comment>
<dbReference type="PROSITE" id="PS51279">
    <property type="entry name" value="BCNT_C"/>
    <property type="match status" value="1"/>
</dbReference>
<evidence type="ECO:0000256" key="1">
    <source>
        <dbReference type="ARBA" id="ARBA00010465"/>
    </source>
</evidence>
<evidence type="ECO:0000313" key="6">
    <source>
        <dbReference type="Proteomes" id="UP000565441"/>
    </source>
</evidence>
<dbReference type="InterPro" id="IPR011421">
    <property type="entry name" value="BCNT-C"/>
</dbReference>
<evidence type="ECO:0000259" key="4">
    <source>
        <dbReference type="PROSITE" id="PS51279"/>
    </source>
</evidence>
<dbReference type="Proteomes" id="UP000565441">
    <property type="component" value="Unassembled WGS sequence"/>
</dbReference>
<feature type="compositionally biased region" description="Basic and acidic residues" evidence="3">
    <location>
        <begin position="199"/>
        <end position="208"/>
    </location>
</feature>
<dbReference type="AlphaFoldDB" id="A0A8H5HGS8"/>
<dbReference type="EMBL" id="JAACJP010000007">
    <property type="protein sequence ID" value="KAF5383097.1"/>
    <property type="molecule type" value="Genomic_DNA"/>
</dbReference>
<dbReference type="InterPro" id="IPR027124">
    <property type="entry name" value="Swc5/CFDP1/2"/>
</dbReference>
<dbReference type="OrthoDB" id="445677at2759"/>
<comment type="caution">
    <text evidence="5">The sequence shown here is derived from an EMBL/GenBank/DDBJ whole genome shotgun (WGS) entry which is preliminary data.</text>
</comment>
<dbReference type="GO" id="GO:0000812">
    <property type="term" value="C:Swr1 complex"/>
    <property type="evidence" value="ECO:0007669"/>
    <property type="project" value="TreeGrafter"/>
</dbReference>
<feature type="region of interest" description="Disordered" evidence="3">
    <location>
        <begin position="1"/>
        <end position="57"/>
    </location>
</feature>
<reference evidence="5 6" key="1">
    <citation type="journal article" date="2020" name="ISME J.">
        <title>Uncovering the hidden diversity of litter-decomposition mechanisms in mushroom-forming fungi.</title>
        <authorList>
            <person name="Floudas D."/>
            <person name="Bentzer J."/>
            <person name="Ahren D."/>
            <person name="Johansson T."/>
            <person name="Persson P."/>
            <person name="Tunlid A."/>
        </authorList>
    </citation>
    <scope>NUCLEOTIDE SEQUENCE [LARGE SCALE GENOMIC DNA]</scope>
    <source>
        <strain evidence="5 6">CBS 661.87</strain>
    </source>
</reference>
<evidence type="ECO:0000256" key="3">
    <source>
        <dbReference type="SAM" id="MobiDB-lite"/>
    </source>
</evidence>
<feature type="domain" description="BCNT-C" evidence="4">
    <location>
        <begin position="158"/>
        <end position="241"/>
    </location>
</feature>
<feature type="compositionally biased region" description="Basic and acidic residues" evidence="3">
    <location>
        <begin position="44"/>
        <end position="56"/>
    </location>
</feature>
<feature type="region of interest" description="Disordered" evidence="3">
    <location>
        <begin position="115"/>
        <end position="212"/>
    </location>
</feature>
<dbReference type="PANTHER" id="PTHR48407:SF1">
    <property type="entry name" value="CRANIOFACIAL DEVELOPMENT PROTEIN 1"/>
    <property type="match status" value="1"/>
</dbReference>
<feature type="compositionally biased region" description="Basic residues" evidence="3">
    <location>
        <begin position="151"/>
        <end position="161"/>
    </location>
</feature>
<evidence type="ECO:0000313" key="5">
    <source>
        <dbReference type="EMBL" id="KAF5383097.1"/>
    </source>
</evidence>
<name>A0A8H5HGS8_9AGAR</name>
<dbReference type="Pfam" id="PF07572">
    <property type="entry name" value="BCNT"/>
    <property type="match status" value="1"/>
</dbReference>